<dbReference type="GO" id="GO:0016020">
    <property type="term" value="C:membrane"/>
    <property type="evidence" value="ECO:0007669"/>
    <property type="project" value="UniProtKB-SubCell"/>
</dbReference>
<organism evidence="10 11">
    <name type="scientific">Consotaella salsifontis</name>
    <dbReference type="NCBI Taxonomy" id="1365950"/>
    <lineage>
        <taxon>Bacteria</taxon>
        <taxon>Pseudomonadati</taxon>
        <taxon>Pseudomonadota</taxon>
        <taxon>Alphaproteobacteria</taxon>
        <taxon>Hyphomicrobiales</taxon>
        <taxon>Aurantimonadaceae</taxon>
        <taxon>Consotaella</taxon>
    </lineage>
</organism>
<feature type="compositionally biased region" description="Pro residues" evidence="6">
    <location>
        <begin position="743"/>
        <end position="755"/>
    </location>
</feature>
<dbReference type="SMART" id="SM00283">
    <property type="entry name" value="MA"/>
    <property type="match status" value="1"/>
</dbReference>
<keyword evidence="4" id="KW-0807">Transducer</keyword>
<dbReference type="SMART" id="SM00304">
    <property type="entry name" value="HAMP"/>
    <property type="match status" value="3"/>
</dbReference>
<accession>A0A1T4QRJ1</accession>
<dbReference type="InterPro" id="IPR051310">
    <property type="entry name" value="MCP_chemotaxis"/>
</dbReference>
<sequence length="780" mass="82648">MSSIVFSRLKKLNRQKLTVRLAPLRPRNFPAMTTTDIKRPLWVRITAYGFAAVLFAGCTIGGFAWYRQSMMGDTMIGAELRNDVGFVFADIDAQKNSAAGLAVAIASQPEVAVALERGDREALLARYEKSLASITAASSLQLITFADENGIAVARAHNPKTFGDDMKGRRKTVISALQSKALAAGVEPGRDAVSVFASAPVLDNGRVVGVVDVGTKLTEEYFQQLSDKVGGKLAVYILGDQGLAQQASTFPGEPLLSEEELRQAFDGSRVRREFSADGKDFAVTAVPFKNYSGDKVGVVELASDVSELVERRQSALWYVATAAVVVSLLSLAGFFLFARSLGSAIRRVTTVMSRLAAGDKTTMVEGANRPDEIGAMARAVEVFKAAAIRQEQLEHEAQVLREKQEAERARQLAEEQAKADELQSFVSDIGAGFARLSDGDLTVRMNKAVAAEFETIRGQFNGSVEKLETTLGSVVSSIGSIRSGLDEINTASNDLAHRTEQQAAGLEETTAALTEVTRAVNETAESAGRAQHSAETAQKNAEKGGAIVGKAVSAMAEIEKSSEEIGKIIGVIDEIAFQTNLLALNAGVEAARAGEAGKGFAVVAQEVRALAQRSAEAAKEIKELISKSSEQVGQGVELVTASGKSLEEIVTQVAAMSQEVKEIANTAREQAVTLKEVSTAADQMDKVTQQNAAMVEETTAAAQTLANETDHLAQLIAQFRTATSAGHASQGARTVRRQAAAPAPKPAAKPAPRPVPQMRTAGAGGAAPKAAPANEGWEEF</sequence>
<dbReference type="FunFam" id="1.10.287.950:FF:000001">
    <property type="entry name" value="Methyl-accepting chemotaxis sensory transducer"/>
    <property type="match status" value="1"/>
</dbReference>
<feature type="domain" description="Methyl-accepting transducer" evidence="8">
    <location>
        <begin position="477"/>
        <end position="706"/>
    </location>
</feature>
<evidence type="ECO:0000256" key="1">
    <source>
        <dbReference type="ARBA" id="ARBA00004370"/>
    </source>
</evidence>
<gene>
    <name evidence="10" type="ORF">SAMN05428963_105182</name>
</gene>
<dbReference type="GO" id="GO:0006935">
    <property type="term" value="P:chemotaxis"/>
    <property type="evidence" value="ECO:0007669"/>
    <property type="project" value="UniProtKB-KW"/>
</dbReference>
<evidence type="ECO:0000313" key="11">
    <source>
        <dbReference type="Proteomes" id="UP000190135"/>
    </source>
</evidence>
<dbReference type="PANTHER" id="PTHR43531:SF11">
    <property type="entry name" value="METHYL-ACCEPTING CHEMOTAXIS PROTEIN 3"/>
    <property type="match status" value="1"/>
</dbReference>
<feature type="region of interest" description="Disordered" evidence="6">
    <location>
        <begin position="725"/>
        <end position="780"/>
    </location>
</feature>
<dbReference type="InterPro" id="IPR029151">
    <property type="entry name" value="Sensor-like_sf"/>
</dbReference>
<evidence type="ECO:0000256" key="3">
    <source>
        <dbReference type="ARBA" id="ARBA00029447"/>
    </source>
</evidence>
<dbReference type="Gene3D" id="1.10.287.950">
    <property type="entry name" value="Methyl-accepting chemotaxis protein"/>
    <property type="match status" value="1"/>
</dbReference>
<evidence type="ECO:0000256" key="2">
    <source>
        <dbReference type="ARBA" id="ARBA00022500"/>
    </source>
</evidence>
<dbReference type="InterPro" id="IPR003660">
    <property type="entry name" value="HAMP_dom"/>
</dbReference>
<feature type="domain" description="HAMP" evidence="9">
    <location>
        <begin position="426"/>
        <end position="472"/>
    </location>
</feature>
<dbReference type="PROSITE" id="PS50885">
    <property type="entry name" value="HAMP"/>
    <property type="match status" value="2"/>
</dbReference>
<dbReference type="EMBL" id="FUXL01000005">
    <property type="protein sequence ID" value="SKA05868.1"/>
    <property type="molecule type" value="Genomic_DNA"/>
</dbReference>
<dbReference type="CDD" id="cd11386">
    <property type="entry name" value="MCP_signal"/>
    <property type="match status" value="1"/>
</dbReference>
<keyword evidence="7" id="KW-0812">Transmembrane</keyword>
<dbReference type="Gene3D" id="3.30.450.20">
    <property type="entry name" value="PAS domain"/>
    <property type="match status" value="1"/>
</dbReference>
<dbReference type="Pfam" id="PF00672">
    <property type="entry name" value="HAMP"/>
    <property type="match status" value="1"/>
</dbReference>
<evidence type="ECO:0000256" key="7">
    <source>
        <dbReference type="SAM" id="Phobius"/>
    </source>
</evidence>
<feature type="domain" description="HAMP" evidence="9">
    <location>
        <begin position="339"/>
        <end position="392"/>
    </location>
</feature>
<dbReference type="PROSITE" id="PS50111">
    <property type="entry name" value="CHEMOTAXIS_TRANSDUC_2"/>
    <property type="match status" value="1"/>
</dbReference>
<feature type="region of interest" description="Disordered" evidence="6">
    <location>
        <begin position="522"/>
        <end position="541"/>
    </location>
</feature>
<evidence type="ECO:0000259" key="8">
    <source>
        <dbReference type="PROSITE" id="PS50111"/>
    </source>
</evidence>
<keyword evidence="11" id="KW-1185">Reference proteome</keyword>
<feature type="coiled-coil region" evidence="5">
    <location>
        <begin position="383"/>
        <end position="423"/>
    </location>
</feature>
<keyword evidence="7" id="KW-0472">Membrane</keyword>
<dbReference type="AlphaFoldDB" id="A0A1T4QRJ1"/>
<reference evidence="10 11" key="1">
    <citation type="submission" date="2017-02" db="EMBL/GenBank/DDBJ databases">
        <authorList>
            <person name="Peterson S.W."/>
        </authorList>
    </citation>
    <scope>NUCLEOTIDE SEQUENCE [LARGE SCALE GENOMIC DNA]</scope>
    <source>
        <strain evidence="10 11">USBA 369</strain>
    </source>
</reference>
<dbReference type="InterPro" id="IPR029150">
    <property type="entry name" value="dCache_3"/>
</dbReference>
<dbReference type="Pfam" id="PF00015">
    <property type="entry name" value="MCPsignal"/>
    <property type="match status" value="1"/>
</dbReference>
<proteinExistence type="inferred from homology"/>
<dbReference type="SUPFAM" id="SSF158472">
    <property type="entry name" value="HAMP domain-like"/>
    <property type="match status" value="1"/>
</dbReference>
<dbReference type="GO" id="GO:0007165">
    <property type="term" value="P:signal transduction"/>
    <property type="evidence" value="ECO:0007669"/>
    <property type="project" value="UniProtKB-KW"/>
</dbReference>
<feature type="transmembrane region" description="Helical" evidence="7">
    <location>
        <begin position="45"/>
        <end position="66"/>
    </location>
</feature>
<evidence type="ECO:0000313" key="10">
    <source>
        <dbReference type="EMBL" id="SKA05868.1"/>
    </source>
</evidence>
<keyword evidence="2" id="KW-0145">Chemotaxis</keyword>
<feature type="transmembrane region" description="Helical" evidence="7">
    <location>
        <begin position="315"/>
        <end position="338"/>
    </location>
</feature>
<keyword evidence="5" id="KW-0175">Coiled coil</keyword>
<dbReference type="Pfam" id="PF14827">
    <property type="entry name" value="dCache_3"/>
    <property type="match status" value="1"/>
</dbReference>
<evidence type="ECO:0000256" key="5">
    <source>
        <dbReference type="SAM" id="Coils"/>
    </source>
</evidence>
<evidence type="ECO:0000256" key="4">
    <source>
        <dbReference type="PROSITE-ProRule" id="PRU00284"/>
    </source>
</evidence>
<keyword evidence="7" id="KW-1133">Transmembrane helix</keyword>
<dbReference type="SUPFAM" id="SSF103190">
    <property type="entry name" value="Sensory domain-like"/>
    <property type="match status" value="1"/>
</dbReference>
<dbReference type="STRING" id="1365950.SAMN05428963_105182"/>
<evidence type="ECO:0000256" key="6">
    <source>
        <dbReference type="SAM" id="MobiDB-lite"/>
    </source>
</evidence>
<comment type="subcellular location">
    <subcellularLocation>
        <location evidence="1">Membrane</location>
    </subcellularLocation>
</comment>
<dbReference type="Proteomes" id="UP000190135">
    <property type="component" value="Unassembled WGS sequence"/>
</dbReference>
<evidence type="ECO:0000259" key="9">
    <source>
        <dbReference type="PROSITE" id="PS50885"/>
    </source>
</evidence>
<name>A0A1T4QRJ1_9HYPH</name>
<dbReference type="SUPFAM" id="SSF58104">
    <property type="entry name" value="Methyl-accepting chemotaxis protein (MCP) signaling domain"/>
    <property type="match status" value="1"/>
</dbReference>
<dbReference type="Gene3D" id="6.10.340.10">
    <property type="match status" value="1"/>
</dbReference>
<dbReference type="InterPro" id="IPR004089">
    <property type="entry name" value="MCPsignal_dom"/>
</dbReference>
<protein>
    <submittedName>
        <fullName evidence="10">Methyl-accepting chemotaxis sensory transducer</fullName>
    </submittedName>
</protein>
<dbReference type="CDD" id="cd06225">
    <property type="entry name" value="HAMP"/>
    <property type="match status" value="1"/>
</dbReference>
<comment type="similarity">
    <text evidence="3">Belongs to the methyl-accepting chemotaxis (MCP) protein family.</text>
</comment>
<dbReference type="PANTHER" id="PTHR43531">
    <property type="entry name" value="PROTEIN ICFG"/>
    <property type="match status" value="1"/>
</dbReference>